<dbReference type="Pfam" id="PF08459">
    <property type="entry name" value="UvrC_RNaseH_dom"/>
    <property type="match status" value="1"/>
</dbReference>
<evidence type="ECO:0000313" key="4">
    <source>
        <dbReference type="Proteomes" id="UP000034081"/>
    </source>
</evidence>
<dbReference type="EMBL" id="LBVL01000008">
    <property type="protein sequence ID" value="KKQ85293.1"/>
    <property type="molecule type" value="Genomic_DNA"/>
</dbReference>
<accession>A0A0G0L028</accession>
<name>A0A0G0L028_9BACT</name>
<gene>
    <name evidence="3" type="ORF">UT08_C0008G0049</name>
</gene>
<dbReference type="InterPro" id="IPR035901">
    <property type="entry name" value="GIY-YIG_endonuc_sf"/>
</dbReference>
<evidence type="ECO:0000313" key="3">
    <source>
        <dbReference type="EMBL" id="KKQ85293.1"/>
    </source>
</evidence>
<dbReference type="InterPro" id="IPR050066">
    <property type="entry name" value="UvrABC_protein_C"/>
</dbReference>
<dbReference type="GO" id="GO:0009381">
    <property type="term" value="F:excinuclease ABC activity"/>
    <property type="evidence" value="ECO:0007669"/>
    <property type="project" value="InterPro"/>
</dbReference>
<evidence type="ECO:0000259" key="1">
    <source>
        <dbReference type="PROSITE" id="PS50164"/>
    </source>
</evidence>
<feature type="domain" description="UvrC family homology region profile" evidence="2">
    <location>
        <begin position="272"/>
        <end position="372"/>
    </location>
</feature>
<sequence>MKYIKNYKKYLLTKENIHKVPQTFGIYTFWNKKESPLYVGKSVNIKMRLQSYLNLHLGVKTKRMIELSEYFSYIKVNSELESLLLEARLVRLFNTPYNIELKDDKNPLYIKITKDEYPQLLTARGDVVNNENNLATFGPFTSSSNVKSILKTVRKVFPYAQHKPGTRPCLYSQLGLCFPCPSYVNNLNDYKEKQKLKSLYKNNIFYLKKVLNGNLKIVRNSLISKMKKASSIKDFEKAIFYRNKVNMLNYITQPVIPVEEFLKNPNLVSDLRQEELSDLKKILDNYTKIKSIKRIECFDVAHLAGSSPAASMVTFINGEADKSLYRHFKINQPKSRDDISSLRELAKRRRKHLIDWGKPDLIIVDGGKGQVSVFHQELKGLNIPIIGLAKRFETLIIPVFYLGKLKFNISNIKDGTSINLLQRMRNESHRFARRLHHKLIIRELIPKDIN</sequence>
<reference evidence="3 4" key="1">
    <citation type="journal article" date="2015" name="Nature">
        <title>rRNA introns, odd ribosomes, and small enigmatic genomes across a large radiation of phyla.</title>
        <authorList>
            <person name="Brown C.T."/>
            <person name="Hug L.A."/>
            <person name="Thomas B.C."/>
            <person name="Sharon I."/>
            <person name="Castelle C.J."/>
            <person name="Singh A."/>
            <person name="Wilkins M.J."/>
            <person name="Williams K.H."/>
            <person name="Banfield J.F."/>
        </authorList>
    </citation>
    <scope>NUCLEOTIDE SEQUENCE [LARGE SCALE GENOMIC DNA]</scope>
</reference>
<dbReference type="InterPro" id="IPR000305">
    <property type="entry name" value="GIY-YIG_endonuc"/>
</dbReference>
<dbReference type="InterPro" id="IPR038476">
    <property type="entry name" value="UvrC_RNase_H_dom_sf"/>
</dbReference>
<dbReference type="AlphaFoldDB" id="A0A0G0L028"/>
<dbReference type="InterPro" id="IPR001943">
    <property type="entry name" value="UVR_dom"/>
</dbReference>
<protein>
    <submittedName>
        <fullName evidence="3">Excinuclease ABC subunit C</fullName>
    </submittedName>
</protein>
<dbReference type="InterPro" id="IPR001162">
    <property type="entry name" value="UvrC_RNase_H_dom"/>
</dbReference>
<dbReference type="PROSITE" id="PS50164">
    <property type="entry name" value="GIY_YIG"/>
    <property type="match status" value="1"/>
</dbReference>
<evidence type="ECO:0000259" key="2">
    <source>
        <dbReference type="PROSITE" id="PS50165"/>
    </source>
</evidence>
<dbReference type="GO" id="GO:0009380">
    <property type="term" value="C:excinuclease repair complex"/>
    <property type="evidence" value="ECO:0007669"/>
    <property type="project" value="TreeGrafter"/>
</dbReference>
<dbReference type="Pfam" id="PF01541">
    <property type="entry name" value="GIY-YIG"/>
    <property type="match status" value="1"/>
</dbReference>
<dbReference type="PANTHER" id="PTHR30562:SF1">
    <property type="entry name" value="UVRABC SYSTEM PROTEIN C"/>
    <property type="match status" value="1"/>
</dbReference>
<dbReference type="GO" id="GO:0006289">
    <property type="term" value="P:nucleotide-excision repair"/>
    <property type="evidence" value="ECO:0007669"/>
    <property type="project" value="InterPro"/>
</dbReference>
<dbReference type="PANTHER" id="PTHR30562">
    <property type="entry name" value="UVRC/OXIDOREDUCTASE"/>
    <property type="match status" value="1"/>
</dbReference>
<dbReference type="STRING" id="1618570.UT08_C0008G0049"/>
<dbReference type="Gene3D" id="3.40.1440.10">
    <property type="entry name" value="GIY-YIG endonuclease"/>
    <property type="match status" value="1"/>
</dbReference>
<dbReference type="PATRIC" id="fig|1618570.3.peg.844"/>
<feature type="domain" description="GIY-YIG" evidence="1">
    <location>
        <begin position="22"/>
        <end position="99"/>
    </location>
</feature>
<dbReference type="InterPro" id="IPR047296">
    <property type="entry name" value="GIY-YIG_UvrC_Cho"/>
</dbReference>
<comment type="caution">
    <text evidence="3">The sequence shown here is derived from an EMBL/GenBank/DDBJ whole genome shotgun (WGS) entry which is preliminary data.</text>
</comment>
<dbReference type="Proteomes" id="UP000034081">
    <property type="component" value="Unassembled WGS sequence"/>
</dbReference>
<dbReference type="PROSITE" id="PS50165">
    <property type="entry name" value="UVRC"/>
    <property type="match status" value="1"/>
</dbReference>
<dbReference type="SUPFAM" id="SSF82771">
    <property type="entry name" value="GIY-YIG endonuclease"/>
    <property type="match status" value="1"/>
</dbReference>
<dbReference type="Gene3D" id="3.30.420.340">
    <property type="entry name" value="UvrC, RNAse H endonuclease domain"/>
    <property type="match status" value="1"/>
</dbReference>
<dbReference type="SUPFAM" id="SSF46600">
    <property type="entry name" value="C-terminal UvrC-binding domain of UvrB"/>
    <property type="match status" value="1"/>
</dbReference>
<dbReference type="SMART" id="SM00465">
    <property type="entry name" value="GIYc"/>
    <property type="match status" value="1"/>
</dbReference>
<dbReference type="CDD" id="cd10434">
    <property type="entry name" value="GIY-YIG_UvrC_Cho"/>
    <property type="match status" value="1"/>
</dbReference>
<proteinExistence type="predicted"/>
<dbReference type="Pfam" id="PF02151">
    <property type="entry name" value="UVR"/>
    <property type="match status" value="1"/>
</dbReference>
<dbReference type="InterPro" id="IPR036876">
    <property type="entry name" value="UVR_dom_sf"/>
</dbReference>
<organism evidence="3 4">
    <name type="scientific">Candidatus Woesebacteria bacterium GW2011_GWB1_38_8</name>
    <dbReference type="NCBI Taxonomy" id="1618570"/>
    <lineage>
        <taxon>Bacteria</taxon>
        <taxon>Candidatus Woeseibacteriota</taxon>
    </lineage>
</organism>